<dbReference type="EMBL" id="MU274920">
    <property type="protein sequence ID" value="KAI0087033.1"/>
    <property type="molecule type" value="Genomic_DNA"/>
</dbReference>
<sequence length="416" mass="46827">MVPRIPQDVLNLIVDEARHDRETLKACSLASSSFLHCSRKHIHRIFTLKHVDYNTLSDQESSRLTQLSSLTALVDYAEEFRLIALDRKYLRNSRTDRRADFWNTLRRFKDIKALRLIHLDWAYGPRTALQDKITLARAFPTVCDLGIVNSAFADAEEIVALVRQFPRLSTLRLTQGIGIRNHTLPPPDPQGIEYALDVTPSLFPSIICASHGSSPPVPRNIHIVGCHADQAGVVAIRDLLRSSQSREVESFTMSAVLNQEDPTGTTSLIPLVRQSLLDLHVVAQQADSLAFAYPKFDRISRDPGSHALDTACLNSCTELISLRLSFRRNFNATMMELLRDGRSSIWDAFDPILSNVQSQAIRFITFNCEMRDIESHGINAVQERLCRSPFLRRRYAQETDVGSSVGYEMGKAANAL</sequence>
<name>A0ACB8TYC7_9APHY</name>
<protein>
    <submittedName>
        <fullName evidence="1">Uncharacterized protein</fullName>
    </submittedName>
</protein>
<reference evidence="1" key="1">
    <citation type="journal article" date="2021" name="Environ. Microbiol.">
        <title>Gene family expansions and transcriptome signatures uncover fungal adaptations to wood decay.</title>
        <authorList>
            <person name="Hage H."/>
            <person name="Miyauchi S."/>
            <person name="Viragh M."/>
            <person name="Drula E."/>
            <person name="Min B."/>
            <person name="Chaduli D."/>
            <person name="Navarro D."/>
            <person name="Favel A."/>
            <person name="Norest M."/>
            <person name="Lesage-Meessen L."/>
            <person name="Balint B."/>
            <person name="Merenyi Z."/>
            <person name="de Eugenio L."/>
            <person name="Morin E."/>
            <person name="Martinez A.T."/>
            <person name="Baldrian P."/>
            <person name="Stursova M."/>
            <person name="Martinez M.J."/>
            <person name="Novotny C."/>
            <person name="Magnuson J.K."/>
            <person name="Spatafora J.W."/>
            <person name="Maurice S."/>
            <person name="Pangilinan J."/>
            <person name="Andreopoulos W."/>
            <person name="LaButti K."/>
            <person name="Hundley H."/>
            <person name="Na H."/>
            <person name="Kuo A."/>
            <person name="Barry K."/>
            <person name="Lipzen A."/>
            <person name="Henrissat B."/>
            <person name="Riley R."/>
            <person name="Ahrendt S."/>
            <person name="Nagy L.G."/>
            <person name="Grigoriev I.V."/>
            <person name="Martin F."/>
            <person name="Rosso M.N."/>
        </authorList>
    </citation>
    <scope>NUCLEOTIDE SEQUENCE</scope>
    <source>
        <strain evidence="1">CBS 384.51</strain>
    </source>
</reference>
<evidence type="ECO:0000313" key="1">
    <source>
        <dbReference type="EMBL" id="KAI0087033.1"/>
    </source>
</evidence>
<dbReference type="Proteomes" id="UP001055072">
    <property type="component" value="Unassembled WGS sequence"/>
</dbReference>
<organism evidence="1 2">
    <name type="scientific">Irpex rosettiformis</name>
    <dbReference type="NCBI Taxonomy" id="378272"/>
    <lineage>
        <taxon>Eukaryota</taxon>
        <taxon>Fungi</taxon>
        <taxon>Dikarya</taxon>
        <taxon>Basidiomycota</taxon>
        <taxon>Agaricomycotina</taxon>
        <taxon>Agaricomycetes</taxon>
        <taxon>Polyporales</taxon>
        <taxon>Irpicaceae</taxon>
        <taxon>Irpex</taxon>
    </lineage>
</organism>
<evidence type="ECO:0000313" key="2">
    <source>
        <dbReference type="Proteomes" id="UP001055072"/>
    </source>
</evidence>
<keyword evidence="2" id="KW-1185">Reference proteome</keyword>
<proteinExistence type="predicted"/>
<accession>A0ACB8TYC7</accession>
<gene>
    <name evidence="1" type="ORF">BDY19DRAFT_907894</name>
</gene>
<comment type="caution">
    <text evidence="1">The sequence shown here is derived from an EMBL/GenBank/DDBJ whole genome shotgun (WGS) entry which is preliminary data.</text>
</comment>